<dbReference type="InterPro" id="IPR053169">
    <property type="entry name" value="MUG_Protein"/>
</dbReference>
<dbReference type="PANTHER" id="PTHR47791">
    <property type="entry name" value="MEIOTICALLY UP-REGULATED GENE 191 PROTEIN"/>
    <property type="match status" value="1"/>
</dbReference>
<dbReference type="Pfam" id="PF03663">
    <property type="entry name" value="Glyco_hydro_76"/>
    <property type="match status" value="1"/>
</dbReference>
<dbReference type="EMBL" id="JAVRRA010024793">
    <property type="protein sequence ID" value="KAK5129213.1"/>
    <property type="molecule type" value="Genomic_DNA"/>
</dbReference>
<gene>
    <name evidence="1" type="ORF">LTR16_002341</name>
</gene>
<evidence type="ECO:0000313" key="2">
    <source>
        <dbReference type="Proteomes" id="UP001357485"/>
    </source>
</evidence>
<accession>A0ABR0KTJ7</accession>
<dbReference type="Proteomes" id="UP001357485">
    <property type="component" value="Unassembled WGS sequence"/>
</dbReference>
<dbReference type="InterPro" id="IPR005198">
    <property type="entry name" value="Glyco_hydro_76"/>
</dbReference>
<sequence length="425" mass="48475">MTVFARLKDHLFSRRSEYAQRKPVVKPESDPEDEGDATLRAGIEHSRRTFQYFYHSQLHQFCSPADKPGTVNTIHGYLVWPVAIALWMTADCAKRTRSHLDKHQLELAYNAMERHWNPEENGYCAWIMFNGNRDIYYDDNAHCANALITAYEATEDKKYLRRAAGIATRLIPRGWHRDQDPGGVEWHVDQPNSRHACSTLSVAVMACRLALHGVEKNHCMELAKSCIDFSLEHLVDQNDGLVIDAIKRDVDHGESTWKPDVVKWTYNTGFAIEALLLWSQLSGSTAYLEIAKKMALAAINKNLALYDQNTPDYENRQWWDSTFFAQHLAEALVLLARALPSTELSHNITAEVGRNLRMYVIDESRLATFNEVFNGSIKRLKPDAAERANGEGSIEDRPLIKTMLANSAMARILLCISDLREETRR</sequence>
<keyword evidence="2" id="KW-1185">Reference proteome</keyword>
<organism evidence="1 2">
    <name type="scientific">Cryomyces antarcticus</name>
    <dbReference type="NCBI Taxonomy" id="329879"/>
    <lineage>
        <taxon>Eukaryota</taxon>
        <taxon>Fungi</taxon>
        <taxon>Dikarya</taxon>
        <taxon>Ascomycota</taxon>
        <taxon>Pezizomycotina</taxon>
        <taxon>Dothideomycetes</taxon>
        <taxon>Dothideomycetes incertae sedis</taxon>
        <taxon>Cryomyces</taxon>
    </lineage>
</organism>
<protein>
    <submittedName>
        <fullName evidence="1">Uncharacterized protein</fullName>
    </submittedName>
</protein>
<dbReference type="PANTHER" id="PTHR47791:SF3">
    <property type="entry name" value="MEIOTICALLY UP-REGULATED GENE 191 PROTEIN"/>
    <property type="match status" value="1"/>
</dbReference>
<dbReference type="InterPro" id="IPR008928">
    <property type="entry name" value="6-hairpin_glycosidase_sf"/>
</dbReference>
<comment type="caution">
    <text evidence="1">The sequence shown here is derived from an EMBL/GenBank/DDBJ whole genome shotgun (WGS) entry which is preliminary data.</text>
</comment>
<name>A0ABR0KTJ7_9PEZI</name>
<proteinExistence type="predicted"/>
<dbReference type="SUPFAM" id="SSF48208">
    <property type="entry name" value="Six-hairpin glycosidases"/>
    <property type="match status" value="1"/>
</dbReference>
<reference evidence="1 2" key="1">
    <citation type="submission" date="2023-08" db="EMBL/GenBank/DDBJ databases">
        <title>Black Yeasts Isolated from many extreme environments.</title>
        <authorList>
            <person name="Coleine C."/>
            <person name="Stajich J.E."/>
            <person name="Selbmann L."/>
        </authorList>
    </citation>
    <scope>NUCLEOTIDE SEQUENCE [LARGE SCALE GENOMIC DNA]</scope>
    <source>
        <strain evidence="1 2">CCFEE 536</strain>
    </source>
</reference>
<dbReference type="Gene3D" id="1.50.10.20">
    <property type="match status" value="1"/>
</dbReference>
<evidence type="ECO:0000313" key="1">
    <source>
        <dbReference type="EMBL" id="KAK5129213.1"/>
    </source>
</evidence>